<feature type="region of interest" description="Disordered" evidence="1">
    <location>
        <begin position="135"/>
        <end position="176"/>
    </location>
</feature>
<feature type="chain" id="PRO_5045332627" evidence="2">
    <location>
        <begin position="23"/>
        <end position="588"/>
    </location>
</feature>
<dbReference type="PROSITE" id="PS51257">
    <property type="entry name" value="PROKAR_LIPOPROTEIN"/>
    <property type="match status" value="1"/>
</dbReference>
<dbReference type="RefSeq" id="WP_314014906.1">
    <property type="nucleotide sequence ID" value="NZ_JAVTTP010000001.1"/>
</dbReference>
<protein>
    <submittedName>
        <fullName evidence="3">DUF4270 domain-containing protein</fullName>
    </submittedName>
</protein>
<evidence type="ECO:0000313" key="3">
    <source>
        <dbReference type="EMBL" id="MDT7829157.1"/>
    </source>
</evidence>
<feature type="compositionally biased region" description="Basic and acidic residues" evidence="1">
    <location>
        <begin position="136"/>
        <end position="145"/>
    </location>
</feature>
<evidence type="ECO:0000256" key="1">
    <source>
        <dbReference type="SAM" id="MobiDB-lite"/>
    </source>
</evidence>
<name>A0ABU3L6S7_9FLAO</name>
<sequence>MIFLNRPKSTILAVLSIIVLLAACEKDPTTIGAGIIGKDPFNNDKAIFDVFANNKKIRAVRTNKLPIYQLGTITHPVYGKTEATITSQVRLGSPDPTFGDLSAANEETPENETVDSVYLYIPFLFSPNSDADNDGVIDRLDKDSTDPNSDFDGDGFTDIQEKNRGSDPLVADSSETDGFVRDQFAGTYEVDSIYGDRDKPITLRLQRSTYFLRDLDPNTNFQEAQEYYSNQDFSSFLTEEIALVDAEISDKDILLPKKDDPSTEDVNEAEQVQRLPPGIRVKLDNDFFQRNILDKEGGSELLTQGNFADFLRGIHFSLEQSTDAEHMLLFDLRNANITIFYSYTAGEETKSKDFPLNFITQAAPTQQIPNPQVFGNAVNSFINEDYPTEILEAIATKENARRIYLKGGAGSFAEIKLFDDGSGKEAIKQIQANNWIINEANLVFYIDQEPGVIQPPRLYLFNMETNAPLIGGSDAQAPQGGTHFDSYPFYGGLLEEGEGSTLKYTIKITDYINDLVVRNAENATLGLTITPNIGIFNVADAMLEDGTQPELPVAATLSPLGTVLYGSNVAAADQNKKLQLEIFYTEAN</sequence>
<evidence type="ECO:0000313" key="4">
    <source>
        <dbReference type="Proteomes" id="UP001250656"/>
    </source>
</evidence>
<organism evidence="3 4">
    <name type="scientific">Pricia mediterranea</name>
    <dbReference type="NCBI Taxonomy" id="3076079"/>
    <lineage>
        <taxon>Bacteria</taxon>
        <taxon>Pseudomonadati</taxon>
        <taxon>Bacteroidota</taxon>
        <taxon>Flavobacteriia</taxon>
        <taxon>Flavobacteriales</taxon>
        <taxon>Flavobacteriaceae</taxon>
        <taxon>Pricia</taxon>
    </lineage>
</organism>
<dbReference type="EMBL" id="JAVTTP010000001">
    <property type="protein sequence ID" value="MDT7829157.1"/>
    <property type="molecule type" value="Genomic_DNA"/>
</dbReference>
<dbReference type="Pfam" id="PF14092">
    <property type="entry name" value="DUF4270"/>
    <property type="match status" value="1"/>
</dbReference>
<proteinExistence type="predicted"/>
<evidence type="ECO:0000256" key="2">
    <source>
        <dbReference type="SAM" id="SignalP"/>
    </source>
</evidence>
<keyword evidence="4" id="KW-1185">Reference proteome</keyword>
<comment type="caution">
    <text evidence="3">The sequence shown here is derived from an EMBL/GenBank/DDBJ whole genome shotgun (WGS) entry which is preliminary data.</text>
</comment>
<accession>A0ABU3L6S7</accession>
<keyword evidence="2" id="KW-0732">Signal</keyword>
<dbReference type="Proteomes" id="UP001250656">
    <property type="component" value="Unassembled WGS sequence"/>
</dbReference>
<gene>
    <name evidence="3" type="ORF">RQM65_10815</name>
</gene>
<dbReference type="InterPro" id="IPR025366">
    <property type="entry name" value="DUF4270"/>
</dbReference>
<reference evidence="3 4" key="1">
    <citation type="submission" date="2023-09" db="EMBL/GenBank/DDBJ databases">
        <title>Novel taxa isolated from Blanes Bay.</title>
        <authorList>
            <person name="Rey-Velasco X."/>
            <person name="Lucena T."/>
        </authorList>
    </citation>
    <scope>NUCLEOTIDE SEQUENCE [LARGE SCALE GENOMIC DNA]</scope>
    <source>
        <strain evidence="3 4">S334</strain>
    </source>
</reference>
<feature type="signal peptide" evidence="2">
    <location>
        <begin position="1"/>
        <end position="22"/>
    </location>
</feature>